<feature type="non-terminal residue" evidence="1">
    <location>
        <position position="1"/>
    </location>
</feature>
<protein>
    <submittedName>
        <fullName evidence="1">15789_t:CDS:1</fullName>
    </submittedName>
</protein>
<gene>
    <name evidence="1" type="ORF">DHETER_LOCUS10039</name>
</gene>
<evidence type="ECO:0000313" key="1">
    <source>
        <dbReference type="EMBL" id="CAG8667648.1"/>
    </source>
</evidence>
<dbReference type="EMBL" id="CAJVPU010018738">
    <property type="protein sequence ID" value="CAG8667648.1"/>
    <property type="molecule type" value="Genomic_DNA"/>
</dbReference>
<reference evidence="1" key="1">
    <citation type="submission" date="2021-06" db="EMBL/GenBank/DDBJ databases">
        <authorList>
            <person name="Kallberg Y."/>
            <person name="Tangrot J."/>
            <person name="Rosling A."/>
        </authorList>
    </citation>
    <scope>NUCLEOTIDE SEQUENCE</scope>
    <source>
        <strain evidence="1">IL203A</strain>
    </source>
</reference>
<proteinExistence type="predicted"/>
<accession>A0ACA9NSB6</accession>
<organism evidence="1 2">
    <name type="scientific">Dentiscutata heterogama</name>
    <dbReference type="NCBI Taxonomy" id="1316150"/>
    <lineage>
        <taxon>Eukaryota</taxon>
        <taxon>Fungi</taxon>
        <taxon>Fungi incertae sedis</taxon>
        <taxon>Mucoromycota</taxon>
        <taxon>Glomeromycotina</taxon>
        <taxon>Glomeromycetes</taxon>
        <taxon>Diversisporales</taxon>
        <taxon>Gigasporaceae</taxon>
        <taxon>Dentiscutata</taxon>
    </lineage>
</organism>
<evidence type="ECO:0000313" key="2">
    <source>
        <dbReference type="Proteomes" id="UP000789702"/>
    </source>
</evidence>
<dbReference type="Proteomes" id="UP000789702">
    <property type="component" value="Unassembled WGS sequence"/>
</dbReference>
<comment type="caution">
    <text evidence="1">The sequence shown here is derived from an EMBL/GenBank/DDBJ whole genome shotgun (WGS) entry which is preliminary data.</text>
</comment>
<sequence length="120" mass="14256">PDESQTIQHNYLEKMEKKIFAMAYIFENSYQCCQKMAYKPFKWLEDPKIPKCCICNNCNRCIIDNITWCNISKDLIRILDTVDKLLKFLNDLITQLVNFGYNDIVDIFMKAKNKNVKEKT</sequence>
<keyword evidence="2" id="KW-1185">Reference proteome</keyword>
<name>A0ACA9NSB6_9GLOM</name>